<evidence type="ECO:0000313" key="2">
    <source>
        <dbReference type="Proteomes" id="UP000253551"/>
    </source>
</evidence>
<comment type="caution">
    <text evidence="1">The sequence shown here is derived from an EMBL/GenBank/DDBJ whole genome shotgun (WGS) entry which is preliminary data.</text>
</comment>
<dbReference type="AlphaFoldDB" id="A0A367KCY6"/>
<dbReference type="STRING" id="4846.A0A367KCY6"/>
<evidence type="ECO:0000313" key="1">
    <source>
        <dbReference type="EMBL" id="RCI00048.1"/>
    </source>
</evidence>
<dbReference type="EMBL" id="PJQM01001883">
    <property type="protein sequence ID" value="RCI00048.1"/>
    <property type="molecule type" value="Genomic_DNA"/>
</dbReference>
<name>A0A367KCY6_RHIST</name>
<reference evidence="1 2" key="1">
    <citation type="journal article" date="2018" name="G3 (Bethesda)">
        <title>Phylogenetic and Phylogenomic Definition of Rhizopus Species.</title>
        <authorList>
            <person name="Gryganskyi A.P."/>
            <person name="Golan J."/>
            <person name="Dolatabadi S."/>
            <person name="Mondo S."/>
            <person name="Robb S."/>
            <person name="Idnurm A."/>
            <person name="Muszewska A."/>
            <person name="Steczkiewicz K."/>
            <person name="Masonjones S."/>
            <person name="Liao H.L."/>
            <person name="Gajdeczka M.T."/>
            <person name="Anike F."/>
            <person name="Vuek A."/>
            <person name="Anishchenko I.M."/>
            <person name="Voigt K."/>
            <person name="de Hoog G.S."/>
            <person name="Smith M.E."/>
            <person name="Heitman J."/>
            <person name="Vilgalys R."/>
            <person name="Stajich J.E."/>
        </authorList>
    </citation>
    <scope>NUCLEOTIDE SEQUENCE [LARGE SCALE GENOMIC DNA]</scope>
    <source>
        <strain evidence="1 2">LSU 92-RS-03</strain>
    </source>
</reference>
<feature type="non-terminal residue" evidence="1">
    <location>
        <position position="1"/>
    </location>
</feature>
<organism evidence="1 2">
    <name type="scientific">Rhizopus stolonifer</name>
    <name type="common">Rhizopus nigricans</name>
    <dbReference type="NCBI Taxonomy" id="4846"/>
    <lineage>
        <taxon>Eukaryota</taxon>
        <taxon>Fungi</taxon>
        <taxon>Fungi incertae sedis</taxon>
        <taxon>Mucoromycota</taxon>
        <taxon>Mucoromycotina</taxon>
        <taxon>Mucoromycetes</taxon>
        <taxon>Mucorales</taxon>
        <taxon>Mucorineae</taxon>
        <taxon>Rhizopodaceae</taxon>
        <taxon>Rhizopus</taxon>
    </lineage>
</organism>
<gene>
    <name evidence="1" type="ORF">CU098_006066</name>
</gene>
<sequence length="439" mass="50917">VSGQARTNLFCRPTVFVPSASFTDSSTISESLMSEFRQPTPVNLVQPYIKGSVLTDITDIENDKLLFDVLLGFNENMDQNRAYEDYCGRVPEIRKYLNRFSYRQTILNDEVYLADGAFIKGFPSYPADARIVRLGLDRLPIMSLRLLKEDLESRFSHYEQALDLGVHRSQKKFQTLAWRLPDIERQIVTLQEEVAETDMLRADKFWRKKGENSPAYLKRTITIRRRQKALGDLRDTSTNGLHSDQESKERIVHQFYSKLLSSEANDHRAVQKKMLFYIPDRVCLNDNQRRIIGIDELAEKANPGQDGLPYETLRLMMQCPAMQFLISEVYNVGLNGILPSSWNEWIMVLPDIERQIAALQEEATEIDMLRAGKFWRKKGEKSSGYLKRTIKIRERQKALGDQESKERIVHQFYSETFSSEASDHRAAQKCYLIFLKECV</sequence>
<proteinExistence type="predicted"/>
<protein>
    <submittedName>
        <fullName evidence="1">Uncharacterized protein</fullName>
    </submittedName>
</protein>
<accession>A0A367KCY6</accession>
<keyword evidence="2" id="KW-1185">Reference proteome</keyword>
<dbReference type="Proteomes" id="UP000253551">
    <property type="component" value="Unassembled WGS sequence"/>
</dbReference>